<keyword evidence="2 4" id="KW-0067">ATP-binding</keyword>
<name>A0ABT0ACF7_9SPHN</name>
<dbReference type="EMBL" id="JALHAT010000012">
    <property type="protein sequence ID" value="MCJ1960885.1"/>
    <property type="molecule type" value="Genomic_DNA"/>
</dbReference>
<dbReference type="InterPro" id="IPR027417">
    <property type="entry name" value="P-loop_NTPase"/>
</dbReference>
<accession>A0ABT0ACF7</accession>
<dbReference type="PROSITE" id="PS00211">
    <property type="entry name" value="ABC_TRANSPORTER_1"/>
    <property type="match status" value="1"/>
</dbReference>
<dbReference type="InterPro" id="IPR003593">
    <property type="entry name" value="AAA+_ATPase"/>
</dbReference>
<protein>
    <submittedName>
        <fullName evidence="4">ATP-binding cassette domain-containing protein</fullName>
    </submittedName>
</protein>
<dbReference type="Gene3D" id="3.40.50.300">
    <property type="entry name" value="P-loop containing nucleotide triphosphate hydrolases"/>
    <property type="match status" value="1"/>
</dbReference>
<evidence type="ECO:0000313" key="4">
    <source>
        <dbReference type="EMBL" id="MCJ1960885.1"/>
    </source>
</evidence>
<reference evidence="4" key="1">
    <citation type="submission" date="2022-03" db="EMBL/GenBank/DDBJ databases">
        <title>Identification of a novel bacterium isolated from mangrove sediments.</title>
        <authorList>
            <person name="Pan X."/>
        </authorList>
    </citation>
    <scope>NUCLEOTIDE SEQUENCE</scope>
    <source>
        <strain evidence="4">B2637</strain>
    </source>
</reference>
<evidence type="ECO:0000259" key="3">
    <source>
        <dbReference type="PROSITE" id="PS50893"/>
    </source>
</evidence>
<organism evidence="4 5">
    <name type="scientific">Novosphingobium mangrovi</name>
    <name type="common">ex Hu et al. 2023</name>
    <dbReference type="NCBI Taxonomy" id="2930094"/>
    <lineage>
        <taxon>Bacteria</taxon>
        <taxon>Pseudomonadati</taxon>
        <taxon>Pseudomonadota</taxon>
        <taxon>Alphaproteobacteria</taxon>
        <taxon>Sphingomonadales</taxon>
        <taxon>Sphingomonadaceae</taxon>
        <taxon>Novosphingobium</taxon>
    </lineage>
</organism>
<dbReference type="Proteomes" id="UP001162802">
    <property type="component" value="Unassembled WGS sequence"/>
</dbReference>
<dbReference type="PANTHER" id="PTHR43514">
    <property type="entry name" value="ABC TRANSPORTER I FAMILY MEMBER 10"/>
    <property type="match status" value="1"/>
</dbReference>
<dbReference type="PROSITE" id="PS50893">
    <property type="entry name" value="ABC_TRANSPORTER_2"/>
    <property type="match status" value="1"/>
</dbReference>
<dbReference type="InterPro" id="IPR003439">
    <property type="entry name" value="ABC_transporter-like_ATP-bd"/>
</dbReference>
<dbReference type="PANTHER" id="PTHR43514:SF4">
    <property type="entry name" value="ABC TRANSPORTER I FAMILY MEMBER 10"/>
    <property type="match status" value="1"/>
</dbReference>
<proteinExistence type="predicted"/>
<evidence type="ECO:0000256" key="1">
    <source>
        <dbReference type="ARBA" id="ARBA00022741"/>
    </source>
</evidence>
<sequence>MPFDVDIALQRGSAHIAARFQVGPGLTALFGTSGAGKTSVLNAVAGLIRPQSGRIAVGEEVLYDGATRLHLAPEKRACGYVFQDSRLFPHKTVRDNLLFGWKLAPAARRWMALEEASEFLGIAHLLKRMPRTLSGGEMQRVAIGRALLSGPRFLLMDEPLSSLDEERRGGVMQVIERIRDELALPILYVSHDRREVDRLADHVVTLGPEGTRVMPGIRTSDAPAARRAALRPVPSTPHNP</sequence>
<dbReference type="SUPFAM" id="SSF52540">
    <property type="entry name" value="P-loop containing nucleoside triphosphate hydrolases"/>
    <property type="match status" value="1"/>
</dbReference>
<comment type="caution">
    <text evidence="4">The sequence shown here is derived from an EMBL/GenBank/DDBJ whole genome shotgun (WGS) entry which is preliminary data.</text>
</comment>
<dbReference type="RefSeq" id="WP_243799438.1">
    <property type="nucleotide sequence ID" value="NZ_JALHAT010000012.1"/>
</dbReference>
<gene>
    <name evidence="4" type="ORF">MTR65_09360</name>
</gene>
<dbReference type="GO" id="GO:0005524">
    <property type="term" value="F:ATP binding"/>
    <property type="evidence" value="ECO:0007669"/>
    <property type="project" value="UniProtKB-KW"/>
</dbReference>
<dbReference type="SMART" id="SM00382">
    <property type="entry name" value="AAA"/>
    <property type="match status" value="1"/>
</dbReference>
<keyword evidence="5" id="KW-1185">Reference proteome</keyword>
<dbReference type="InterPro" id="IPR017871">
    <property type="entry name" value="ABC_transporter-like_CS"/>
</dbReference>
<evidence type="ECO:0000256" key="2">
    <source>
        <dbReference type="ARBA" id="ARBA00022840"/>
    </source>
</evidence>
<keyword evidence="1" id="KW-0547">Nucleotide-binding</keyword>
<dbReference type="Pfam" id="PF00005">
    <property type="entry name" value="ABC_tran"/>
    <property type="match status" value="1"/>
</dbReference>
<dbReference type="InterPro" id="IPR050334">
    <property type="entry name" value="Molybdenum_import_ModC"/>
</dbReference>
<feature type="domain" description="ABC transporter" evidence="3">
    <location>
        <begin position="2"/>
        <end position="233"/>
    </location>
</feature>
<evidence type="ECO:0000313" key="5">
    <source>
        <dbReference type="Proteomes" id="UP001162802"/>
    </source>
</evidence>